<reference evidence="3 4" key="1">
    <citation type="submission" date="2018-01" db="EMBL/GenBank/DDBJ databases">
        <title>Genomic Encyclopedia of Type Strains, Phase III (KMG-III): the genomes of soil and plant-associated and newly described type strains.</title>
        <authorList>
            <person name="Whitman W."/>
        </authorList>
    </citation>
    <scope>NUCLEOTIDE SEQUENCE [LARGE SCALE GENOMIC DNA]</scope>
    <source>
        <strain evidence="3 4">1131</strain>
    </source>
</reference>
<comment type="similarity">
    <text evidence="1">Belongs to the short-chain dehydrogenases/reductases (SDR) family.</text>
</comment>
<dbReference type="CDD" id="cd05233">
    <property type="entry name" value="SDR_c"/>
    <property type="match status" value="1"/>
</dbReference>
<dbReference type="OrthoDB" id="9796652at2"/>
<proteinExistence type="inferred from homology"/>
<accession>A0A2S4MH38</accession>
<evidence type="ECO:0000313" key="3">
    <source>
        <dbReference type="EMBL" id="POR54068.1"/>
    </source>
</evidence>
<dbReference type="PANTHER" id="PTHR24321:SF8">
    <property type="entry name" value="ESTRADIOL 17-BETA-DEHYDROGENASE 8-RELATED"/>
    <property type="match status" value="1"/>
</dbReference>
<dbReference type="InterPro" id="IPR002347">
    <property type="entry name" value="SDR_fam"/>
</dbReference>
<keyword evidence="2" id="KW-0560">Oxidoreductase</keyword>
<dbReference type="FunFam" id="3.40.50.720:FF:000084">
    <property type="entry name" value="Short-chain dehydrogenase reductase"/>
    <property type="match status" value="1"/>
</dbReference>
<comment type="caution">
    <text evidence="3">The sequence shown here is derived from an EMBL/GenBank/DDBJ whole genome shotgun (WGS) entry which is preliminary data.</text>
</comment>
<dbReference type="AlphaFoldDB" id="A0A2S4MH38"/>
<dbReference type="RefSeq" id="WP_103717281.1">
    <property type="nucleotide sequence ID" value="NZ_PQFZ01000003.1"/>
</dbReference>
<dbReference type="Pfam" id="PF13561">
    <property type="entry name" value="adh_short_C2"/>
    <property type="match status" value="1"/>
</dbReference>
<dbReference type="InterPro" id="IPR020904">
    <property type="entry name" value="Sc_DH/Rdtase_CS"/>
</dbReference>
<dbReference type="GO" id="GO:0016491">
    <property type="term" value="F:oxidoreductase activity"/>
    <property type="evidence" value="ECO:0007669"/>
    <property type="project" value="UniProtKB-KW"/>
</dbReference>
<keyword evidence="4" id="KW-1185">Reference proteome</keyword>
<dbReference type="NCBIfam" id="NF005559">
    <property type="entry name" value="PRK07231.1"/>
    <property type="match status" value="1"/>
</dbReference>
<organism evidence="3 4">
    <name type="scientific">Bosea psychrotolerans</name>
    <dbReference type="NCBI Taxonomy" id="1871628"/>
    <lineage>
        <taxon>Bacteria</taxon>
        <taxon>Pseudomonadati</taxon>
        <taxon>Pseudomonadota</taxon>
        <taxon>Alphaproteobacteria</taxon>
        <taxon>Hyphomicrobiales</taxon>
        <taxon>Boseaceae</taxon>
        <taxon>Bosea</taxon>
    </lineage>
</organism>
<name>A0A2S4MH38_9HYPH</name>
<dbReference type="InterPro" id="IPR036291">
    <property type="entry name" value="NAD(P)-bd_dom_sf"/>
</dbReference>
<dbReference type="SUPFAM" id="SSF51735">
    <property type="entry name" value="NAD(P)-binding Rossmann-fold domains"/>
    <property type="match status" value="1"/>
</dbReference>
<evidence type="ECO:0000313" key="4">
    <source>
        <dbReference type="Proteomes" id="UP000236919"/>
    </source>
</evidence>
<dbReference type="PROSITE" id="PS00061">
    <property type="entry name" value="ADH_SHORT"/>
    <property type="match status" value="1"/>
</dbReference>
<dbReference type="PRINTS" id="PR00080">
    <property type="entry name" value="SDRFAMILY"/>
</dbReference>
<dbReference type="EMBL" id="PQFZ01000003">
    <property type="protein sequence ID" value="POR54068.1"/>
    <property type="molecule type" value="Genomic_DNA"/>
</dbReference>
<evidence type="ECO:0000256" key="1">
    <source>
        <dbReference type="ARBA" id="ARBA00006484"/>
    </source>
</evidence>
<evidence type="ECO:0000256" key="2">
    <source>
        <dbReference type="ARBA" id="ARBA00023002"/>
    </source>
</evidence>
<protein>
    <submittedName>
        <fullName evidence="3">NAD(P)-dependent dehydrogenase (Short-subunit alcohol dehydrogenase family)</fullName>
    </submittedName>
</protein>
<dbReference type="PRINTS" id="PR00081">
    <property type="entry name" value="GDHRDH"/>
</dbReference>
<dbReference type="PANTHER" id="PTHR24321">
    <property type="entry name" value="DEHYDROGENASES, SHORT CHAIN"/>
    <property type="match status" value="1"/>
</dbReference>
<sequence>MAGQPVAVVTGGAEGIGFAVAERFAQAGCTVVIADLDGSKAAAKAAAIGPGHLGLAMDVADEGSVTSGIAAILARHGRIDMLVNNAGIADTHKPTVDQDNLAFERIVRVNLQGVFAVSREVGRSMLAQGRGAIVNLSSIAGLSGLPRRNAYGAAKAGVAAMTRSMAVEWAGCGIRVNAVAPGYVRTALLAELIASGRVDQARLQRRTPMGRLAEPAEIAEAVWFLCSPAASYITGVVLSVDGGWMAFGDSGDAWTPLQD</sequence>
<dbReference type="Proteomes" id="UP000236919">
    <property type="component" value="Unassembled WGS sequence"/>
</dbReference>
<gene>
    <name evidence="3" type="ORF">CYD53_103165</name>
</gene>
<dbReference type="Gene3D" id="3.40.50.720">
    <property type="entry name" value="NAD(P)-binding Rossmann-like Domain"/>
    <property type="match status" value="1"/>
</dbReference>